<sequence>MGALRHGRCLRISPILQKWLDSAADGVQFQLTENHPRFDGPDEGPMRAERVIRSCRIRVQKGRVRWIVIGLLEGGWCSGGAMRREGLVVGGVGRMRGMERVGILLGTQPRARGPGIVVGRIPGPGRLRRRQVRSRVEPRHPASRRERRKGKIPSSKPGGPPNARACRPRVRWRPGGFRKAGSRVVSRPIGWHPVARGEGRWRPVRAARWRRGRGSRGARTPGWRKWRRRKAHILGVAVAGEEGPAGGQSRPDIAVIRRRVHMKQLVGDLSQDLVDPAQLGRRRRRCRVAGRGPGHSRGGAWPGWLSRCRAGRGSSLGTGTGAGGRARPHGREGVI</sequence>
<reference evidence="2" key="1">
    <citation type="submission" date="2013-04" db="EMBL/GenBank/DDBJ databases">
        <title>The Genome Sequence of Fonticula alba ATCC 38817.</title>
        <authorList>
            <consortium name="The Broad Institute Genomics Platform"/>
            <person name="Russ C."/>
            <person name="Cuomo C."/>
            <person name="Burger G."/>
            <person name="Gray M.W."/>
            <person name="Holland P.W.H."/>
            <person name="King N."/>
            <person name="Lang F.B.F."/>
            <person name="Roger A.J."/>
            <person name="Ruiz-Trillo I."/>
            <person name="Brown M."/>
            <person name="Walker B."/>
            <person name="Young S."/>
            <person name="Zeng Q."/>
            <person name="Gargeya S."/>
            <person name="Fitzgerald M."/>
            <person name="Haas B."/>
            <person name="Abouelleil A."/>
            <person name="Allen A.W."/>
            <person name="Alvarado L."/>
            <person name="Arachchi H.M."/>
            <person name="Berlin A.M."/>
            <person name="Chapman S.B."/>
            <person name="Gainer-Dewar J."/>
            <person name="Goldberg J."/>
            <person name="Griggs A."/>
            <person name="Gujja S."/>
            <person name="Hansen M."/>
            <person name="Howarth C."/>
            <person name="Imamovic A."/>
            <person name="Ireland A."/>
            <person name="Larimer J."/>
            <person name="McCowan C."/>
            <person name="Murphy C."/>
            <person name="Pearson M."/>
            <person name="Poon T.W."/>
            <person name="Priest M."/>
            <person name="Roberts A."/>
            <person name="Saif S."/>
            <person name="Shea T."/>
            <person name="Sisk P."/>
            <person name="Sykes S."/>
            <person name="Wortman J."/>
            <person name="Nusbaum C."/>
            <person name="Birren B."/>
        </authorList>
    </citation>
    <scope>NUCLEOTIDE SEQUENCE [LARGE SCALE GENOMIC DNA]</scope>
    <source>
        <strain evidence="2">ATCC 38817</strain>
    </source>
</reference>
<gene>
    <name evidence="2" type="ORF">H696_00635</name>
</gene>
<name>A0A058ZFC9_FONAL</name>
<dbReference type="GeneID" id="20525360"/>
<feature type="compositionally biased region" description="Gly residues" evidence="1">
    <location>
        <begin position="314"/>
        <end position="324"/>
    </location>
</feature>
<feature type="compositionally biased region" description="Basic and acidic residues" evidence="1">
    <location>
        <begin position="134"/>
        <end position="144"/>
    </location>
</feature>
<dbReference type="AlphaFoldDB" id="A0A058ZFC9"/>
<accession>A0A058ZFC9</accession>
<evidence type="ECO:0000313" key="2">
    <source>
        <dbReference type="EMBL" id="KCV73090.1"/>
    </source>
</evidence>
<feature type="region of interest" description="Disordered" evidence="1">
    <location>
        <begin position="312"/>
        <end position="335"/>
    </location>
</feature>
<proteinExistence type="predicted"/>
<dbReference type="RefSeq" id="XP_009492791.1">
    <property type="nucleotide sequence ID" value="XM_009494516.1"/>
</dbReference>
<feature type="compositionally biased region" description="Low complexity" evidence="1">
    <location>
        <begin position="115"/>
        <end position="125"/>
    </location>
</feature>
<keyword evidence="3" id="KW-1185">Reference proteome</keyword>
<organism evidence="2">
    <name type="scientific">Fonticula alba</name>
    <name type="common">Slime mold</name>
    <dbReference type="NCBI Taxonomy" id="691883"/>
    <lineage>
        <taxon>Eukaryota</taxon>
        <taxon>Rotosphaerida</taxon>
        <taxon>Fonticulaceae</taxon>
        <taxon>Fonticula</taxon>
    </lineage>
</organism>
<evidence type="ECO:0000313" key="3">
    <source>
        <dbReference type="Proteomes" id="UP000030693"/>
    </source>
</evidence>
<dbReference type="Proteomes" id="UP000030693">
    <property type="component" value="Unassembled WGS sequence"/>
</dbReference>
<protein>
    <submittedName>
        <fullName evidence="2">Uncharacterized protein</fullName>
    </submittedName>
</protein>
<feature type="region of interest" description="Disordered" evidence="1">
    <location>
        <begin position="115"/>
        <end position="181"/>
    </location>
</feature>
<evidence type="ECO:0000256" key="1">
    <source>
        <dbReference type="SAM" id="MobiDB-lite"/>
    </source>
</evidence>
<dbReference type="EMBL" id="KB932201">
    <property type="protein sequence ID" value="KCV73090.1"/>
    <property type="molecule type" value="Genomic_DNA"/>
</dbReference>